<dbReference type="Pfam" id="PF01434">
    <property type="entry name" value="Peptidase_M41"/>
    <property type="match status" value="1"/>
</dbReference>
<keyword evidence="5 11" id="KW-0547">Nucleotide-binding</keyword>
<keyword evidence="12" id="KW-0472">Membrane</keyword>
<dbReference type="Gene3D" id="3.40.50.300">
    <property type="entry name" value="P-loop containing nucleotide triphosphate hydrolases"/>
    <property type="match status" value="1"/>
</dbReference>
<keyword evidence="8 11" id="KW-0067">ATP-binding</keyword>
<keyword evidence="12" id="KW-0812">Transmembrane</keyword>
<dbReference type="Proteomes" id="UP000000417">
    <property type="component" value="Chromosome"/>
</dbReference>
<dbReference type="HOGENOM" id="CLU_000688_16_2_9"/>
<dbReference type="GO" id="GO:0016887">
    <property type="term" value="F:ATP hydrolysis activity"/>
    <property type="evidence" value="ECO:0007669"/>
    <property type="project" value="InterPro"/>
</dbReference>
<evidence type="ECO:0000256" key="10">
    <source>
        <dbReference type="ARBA" id="ARBA00023054"/>
    </source>
</evidence>
<dbReference type="InterPro" id="IPR003959">
    <property type="entry name" value="ATPase_AAA_core"/>
</dbReference>
<keyword evidence="4" id="KW-0479">Metal-binding</keyword>
<dbReference type="GO" id="GO:0046872">
    <property type="term" value="F:metal ion binding"/>
    <property type="evidence" value="ECO:0007669"/>
    <property type="project" value="UniProtKB-KW"/>
</dbReference>
<evidence type="ECO:0000256" key="9">
    <source>
        <dbReference type="ARBA" id="ARBA00023049"/>
    </source>
</evidence>
<dbReference type="FunFam" id="1.10.8.60:FF:000001">
    <property type="entry name" value="ATP-dependent zinc metalloprotease FtsH"/>
    <property type="match status" value="1"/>
</dbReference>
<comment type="similarity">
    <text evidence="11">Belongs to the AAA ATPase family.</text>
</comment>
<evidence type="ECO:0000256" key="12">
    <source>
        <dbReference type="SAM" id="Phobius"/>
    </source>
</evidence>
<dbReference type="PANTHER" id="PTHR23076">
    <property type="entry name" value="METALLOPROTEASE M41 FTSH"/>
    <property type="match status" value="1"/>
</dbReference>
<dbReference type="InterPro" id="IPR003960">
    <property type="entry name" value="ATPase_AAA_CS"/>
</dbReference>
<comment type="cofactor">
    <cofactor evidence="1">
        <name>Zn(2+)</name>
        <dbReference type="ChEBI" id="CHEBI:29105"/>
    </cofactor>
</comment>
<evidence type="ECO:0000313" key="15">
    <source>
        <dbReference type="Proteomes" id="UP000000417"/>
    </source>
</evidence>
<evidence type="ECO:0000256" key="1">
    <source>
        <dbReference type="ARBA" id="ARBA00001947"/>
    </source>
</evidence>
<dbReference type="SUPFAM" id="SSF140990">
    <property type="entry name" value="FtsH protease domain-like"/>
    <property type="match status" value="1"/>
</dbReference>
<dbReference type="GO" id="GO:0004176">
    <property type="term" value="F:ATP-dependent peptidase activity"/>
    <property type="evidence" value="ECO:0007669"/>
    <property type="project" value="InterPro"/>
</dbReference>
<dbReference type="InterPro" id="IPR037219">
    <property type="entry name" value="Peptidase_M41-like"/>
</dbReference>
<dbReference type="SUPFAM" id="SSF52540">
    <property type="entry name" value="P-loop containing nucleoside triphosphate hydrolases"/>
    <property type="match status" value="1"/>
</dbReference>
<keyword evidence="6" id="KW-0378">Hydrolase</keyword>
<dbReference type="InterPro" id="IPR041569">
    <property type="entry name" value="AAA_lid_3"/>
</dbReference>
<keyword evidence="7" id="KW-0862">Zinc</keyword>
<dbReference type="Pfam" id="PF17862">
    <property type="entry name" value="AAA_lid_3"/>
    <property type="match status" value="1"/>
</dbReference>
<evidence type="ECO:0000256" key="5">
    <source>
        <dbReference type="ARBA" id="ARBA00022741"/>
    </source>
</evidence>
<evidence type="ECO:0000256" key="6">
    <source>
        <dbReference type="ARBA" id="ARBA00022801"/>
    </source>
</evidence>
<dbReference type="AlphaFoldDB" id="Q67NX0"/>
<keyword evidence="9" id="KW-0482">Metalloprotease</keyword>
<evidence type="ECO:0000256" key="8">
    <source>
        <dbReference type="ARBA" id="ARBA00022840"/>
    </source>
</evidence>
<dbReference type="GO" id="GO:0004222">
    <property type="term" value="F:metalloendopeptidase activity"/>
    <property type="evidence" value="ECO:0007669"/>
    <property type="project" value="InterPro"/>
</dbReference>
<dbReference type="Gene3D" id="1.20.58.760">
    <property type="entry name" value="Peptidase M41"/>
    <property type="match status" value="1"/>
</dbReference>
<dbReference type="GO" id="GO:0030163">
    <property type="term" value="P:protein catabolic process"/>
    <property type="evidence" value="ECO:0007669"/>
    <property type="project" value="TreeGrafter"/>
</dbReference>
<dbReference type="STRING" id="292459.STH1638"/>
<dbReference type="Pfam" id="PF00004">
    <property type="entry name" value="AAA"/>
    <property type="match status" value="1"/>
</dbReference>
<dbReference type="Gene3D" id="1.10.8.60">
    <property type="match status" value="1"/>
</dbReference>
<proteinExistence type="inferred from homology"/>
<dbReference type="InterPro" id="IPR027417">
    <property type="entry name" value="P-loop_NTPase"/>
</dbReference>
<dbReference type="InterPro" id="IPR000642">
    <property type="entry name" value="Peptidase_M41"/>
</dbReference>
<organism evidence="14 15">
    <name type="scientific">Symbiobacterium thermophilum (strain DSM 24528 / JCM 14929 / IAM 14863 / T)</name>
    <dbReference type="NCBI Taxonomy" id="292459"/>
    <lineage>
        <taxon>Bacteria</taxon>
        <taxon>Bacillati</taxon>
        <taxon>Bacillota</taxon>
        <taxon>Clostridia</taxon>
        <taxon>Eubacteriales</taxon>
        <taxon>Symbiobacteriaceae</taxon>
        <taxon>Symbiobacterium</taxon>
    </lineage>
</organism>
<dbReference type="GO" id="GO:0006508">
    <property type="term" value="P:proteolysis"/>
    <property type="evidence" value="ECO:0007669"/>
    <property type="project" value="UniProtKB-KW"/>
</dbReference>
<dbReference type="KEGG" id="sth:STH1638"/>
<evidence type="ECO:0000256" key="7">
    <source>
        <dbReference type="ARBA" id="ARBA00022833"/>
    </source>
</evidence>
<dbReference type="GO" id="GO:0005524">
    <property type="term" value="F:ATP binding"/>
    <property type="evidence" value="ECO:0007669"/>
    <property type="project" value="UniProtKB-KW"/>
</dbReference>
<keyword evidence="10" id="KW-0175">Coiled coil</keyword>
<evidence type="ECO:0000256" key="11">
    <source>
        <dbReference type="RuleBase" id="RU003651"/>
    </source>
</evidence>
<keyword evidence="3" id="KW-0645">Protease</keyword>
<dbReference type="FunFam" id="3.40.50.300:FF:001025">
    <property type="entry name" value="ATPase family, AAA domain-containing 2B"/>
    <property type="match status" value="1"/>
</dbReference>
<dbReference type="EMBL" id="AP006840">
    <property type="protein sequence ID" value="BAD40623.1"/>
    <property type="molecule type" value="Genomic_DNA"/>
</dbReference>
<keyword evidence="14" id="KW-0131">Cell cycle</keyword>
<dbReference type="GO" id="GO:0051301">
    <property type="term" value="P:cell division"/>
    <property type="evidence" value="ECO:0007669"/>
    <property type="project" value="UniProtKB-KW"/>
</dbReference>
<evidence type="ECO:0000256" key="2">
    <source>
        <dbReference type="ARBA" id="ARBA00010044"/>
    </source>
</evidence>
<feature type="transmembrane region" description="Helical" evidence="12">
    <location>
        <begin position="6"/>
        <end position="26"/>
    </location>
</feature>
<gene>
    <name evidence="14" type="ordered locus">STH1638</name>
</gene>
<comment type="similarity">
    <text evidence="2">In the C-terminal section; belongs to the peptidase M41 family.</text>
</comment>
<name>Q67NX0_SYMTH</name>
<keyword evidence="12" id="KW-1133">Transmembrane helix</keyword>
<evidence type="ECO:0000313" key="14">
    <source>
        <dbReference type="EMBL" id="BAD40623.1"/>
    </source>
</evidence>
<dbReference type="SMART" id="SM00382">
    <property type="entry name" value="AAA"/>
    <property type="match status" value="1"/>
</dbReference>
<evidence type="ECO:0000256" key="3">
    <source>
        <dbReference type="ARBA" id="ARBA00022670"/>
    </source>
</evidence>
<accession>Q67NX0</accession>
<protein>
    <submittedName>
        <fullName evidence="14">Cell division protein</fullName>
    </submittedName>
</protein>
<dbReference type="PANTHER" id="PTHR23076:SF97">
    <property type="entry name" value="ATP-DEPENDENT ZINC METALLOPROTEASE YME1L1"/>
    <property type="match status" value="1"/>
</dbReference>
<sequence>MLAYLAITGVNVLPVVFLAGLVWLMYQSSVLRGPSAAAVRSPATTAVPQVRFEDIGGQAAAKKELLEAIEFIANREQIARMGIRPLKGILLTGPPGTGKTLLAKAAAHHTDSVFLAAAGSEFVEMYAGVGAQRVRELFRRARELARKERKRSAIIFIDEIEVLGARRGSHSTHMEYDQTLNQLLTEMDGIAVDEEIQVLVMAATNRADMMDPALLRPGRFDRMVNVDLPDKEARLAILRLHTRQKPLGDDVDLEAIARQTFGFSGAHLESLANEAAILALREGLSEVRQRHLVEAVDKVMLGERLDRKPTEEEKRRVAVHEAGHALVGEWVDPGSVATVTVTPRGRAMGYVRTSPSDDQYLYTRSQLEARIQVALAGFLAEELFFGEASTGAAGDFEQATALARHIVHAGLSPLGIVDPANLDKGLEAAMVQRIIADQREMVAWFLAERRPLLQRVADVLVDTEAIDGEAIRRMLADAPPLPPVQGPPLPETA</sequence>
<evidence type="ECO:0000259" key="13">
    <source>
        <dbReference type="SMART" id="SM00382"/>
    </source>
</evidence>
<dbReference type="eggNOG" id="COG0465">
    <property type="taxonomic scope" value="Bacteria"/>
</dbReference>
<keyword evidence="14" id="KW-0132">Cell division</keyword>
<dbReference type="GO" id="GO:0005886">
    <property type="term" value="C:plasma membrane"/>
    <property type="evidence" value="ECO:0007669"/>
    <property type="project" value="TreeGrafter"/>
</dbReference>
<keyword evidence="15" id="KW-1185">Reference proteome</keyword>
<feature type="domain" description="AAA+ ATPase" evidence="13">
    <location>
        <begin position="85"/>
        <end position="230"/>
    </location>
</feature>
<dbReference type="PROSITE" id="PS00674">
    <property type="entry name" value="AAA"/>
    <property type="match status" value="1"/>
</dbReference>
<reference evidence="14 15" key="1">
    <citation type="journal article" date="2004" name="Nucleic Acids Res.">
        <title>Genome sequence of Symbiobacterium thermophilum, an uncultivable bacterium that depends on microbial commensalism.</title>
        <authorList>
            <person name="Ueda K."/>
            <person name="Yamashita A."/>
            <person name="Ishikawa J."/>
            <person name="Shimada M."/>
            <person name="Watsuji T."/>
            <person name="Morimura K."/>
            <person name="Ikeda H."/>
            <person name="Hattori M."/>
            <person name="Beppu T."/>
        </authorList>
    </citation>
    <scope>NUCLEOTIDE SEQUENCE [LARGE SCALE GENOMIC DNA]</scope>
    <source>
        <strain evidence="15">T / IAM 14863</strain>
    </source>
</reference>
<dbReference type="InterPro" id="IPR003593">
    <property type="entry name" value="AAA+_ATPase"/>
</dbReference>
<evidence type="ECO:0000256" key="4">
    <source>
        <dbReference type="ARBA" id="ARBA00022723"/>
    </source>
</evidence>